<keyword evidence="5" id="KW-0560">Oxidoreductase</keyword>
<keyword evidence="7" id="KW-1015">Disulfide bond</keyword>
<dbReference type="Pfam" id="PF00264">
    <property type="entry name" value="Tyrosinase"/>
    <property type="match status" value="1"/>
</dbReference>
<gene>
    <name evidence="11" type="ORF">COCNU_05G010300</name>
</gene>
<feature type="domain" description="Polyphenol oxidase central" evidence="9">
    <location>
        <begin position="727"/>
        <end position="778"/>
    </location>
</feature>
<keyword evidence="12" id="KW-1185">Reference proteome</keyword>
<dbReference type="PANTHER" id="PTHR11474:SF128">
    <property type="entry name" value="AUREUSIDIN SYNTHASE-LIKE"/>
    <property type="match status" value="1"/>
</dbReference>
<dbReference type="Pfam" id="PF12143">
    <property type="entry name" value="PPO1_KFDV"/>
    <property type="match status" value="1"/>
</dbReference>
<dbReference type="InterPro" id="IPR002227">
    <property type="entry name" value="Tyrosinase_Cu-bd"/>
</dbReference>
<dbReference type="GO" id="GO:0004097">
    <property type="term" value="F:catechol oxidase activity"/>
    <property type="evidence" value="ECO:0007669"/>
    <property type="project" value="InterPro"/>
</dbReference>
<dbReference type="InterPro" id="IPR050316">
    <property type="entry name" value="Tyrosinase/Hemocyanin"/>
</dbReference>
<dbReference type="InterPro" id="IPR008547">
    <property type="entry name" value="DUF829_TMEM53"/>
</dbReference>
<dbReference type="SUPFAM" id="SSF48056">
    <property type="entry name" value="Di-copper centre-containing domain"/>
    <property type="match status" value="1"/>
</dbReference>
<dbReference type="PANTHER" id="PTHR11474">
    <property type="entry name" value="TYROSINASE FAMILY MEMBER"/>
    <property type="match status" value="1"/>
</dbReference>
<dbReference type="InterPro" id="IPR022739">
    <property type="entry name" value="Polyphenol_oxidase_cen"/>
</dbReference>
<feature type="domain" description="Tyrosinase copper-binding" evidence="8">
    <location>
        <begin position="527"/>
        <end position="720"/>
    </location>
</feature>
<keyword evidence="4" id="KW-0883">Thioether bond</keyword>
<organism evidence="11 12">
    <name type="scientific">Cocos nucifera</name>
    <name type="common">Coconut palm</name>
    <dbReference type="NCBI Taxonomy" id="13894"/>
    <lineage>
        <taxon>Eukaryota</taxon>
        <taxon>Viridiplantae</taxon>
        <taxon>Streptophyta</taxon>
        <taxon>Embryophyta</taxon>
        <taxon>Tracheophyta</taxon>
        <taxon>Spermatophyta</taxon>
        <taxon>Magnoliopsida</taxon>
        <taxon>Liliopsida</taxon>
        <taxon>Arecaceae</taxon>
        <taxon>Arecoideae</taxon>
        <taxon>Cocoseae</taxon>
        <taxon>Attaleinae</taxon>
        <taxon>Cocos</taxon>
    </lineage>
</organism>
<evidence type="ECO:0000256" key="4">
    <source>
        <dbReference type="ARBA" id="ARBA00022784"/>
    </source>
</evidence>
<evidence type="ECO:0000256" key="5">
    <source>
        <dbReference type="ARBA" id="ARBA00023002"/>
    </source>
</evidence>
<dbReference type="Gene3D" id="1.10.1280.10">
    <property type="entry name" value="Di-copper center containing domain from catechol oxidase"/>
    <property type="match status" value="1"/>
</dbReference>
<evidence type="ECO:0000313" key="12">
    <source>
        <dbReference type="Proteomes" id="UP000797356"/>
    </source>
</evidence>
<dbReference type="InterPro" id="IPR008922">
    <property type="entry name" value="Di-copper_centre_dom_sf"/>
</dbReference>
<evidence type="ECO:0000256" key="3">
    <source>
        <dbReference type="ARBA" id="ARBA00022723"/>
    </source>
</evidence>
<comment type="similarity">
    <text evidence="2">Belongs to the tyrosinase family.</text>
</comment>
<comment type="cofactor">
    <cofactor evidence="1">
        <name>Cu(2+)</name>
        <dbReference type="ChEBI" id="CHEBI:29036"/>
    </cofactor>
</comment>
<reference evidence="11" key="1">
    <citation type="journal article" date="2017" name="Gigascience">
        <title>The genome draft of coconut (Cocos nucifera).</title>
        <authorList>
            <person name="Xiao Y."/>
            <person name="Xu P."/>
            <person name="Fan H."/>
            <person name="Baudouin L."/>
            <person name="Xia W."/>
            <person name="Bocs S."/>
            <person name="Xu J."/>
            <person name="Li Q."/>
            <person name="Guo A."/>
            <person name="Zhou L."/>
            <person name="Li J."/>
            <person name="Wu Y."/>
            <person name="Ma Z."/>
            <person name="Armero A."/>
            <person name="Issali A.E."/>
            <person name="Liu N."/>
            <person name="Peng M."/>
            <person name="Yang Y."/>
        </authorList>
    </citation>
    <scope>NUCLEOTIDE SEQUENCE</scope>
    <source>
        <tissue evidence="11">Spear leaf of Hainan Tall coconut</tissue>
    </source>
</reference>
<proteinExistence type="inferred from homology"/>
<keyword evidence="6" id="KW-0186">Copper</keyword>
<accession>A0A8K0IA90</accession>
<dbReference type="Pfam" id="PF12142">
    <property type="entry name" value="PPO1_DWL"/>
    <property type="match status" value="1"/>
</dbReference>
<comment type="caution">
    <text evidence="11">The sequence shown here is derived from an EMBL/GenBank/DDBJ whole genome shotgun (WGS) entry which is preliminary data.</text>
</comment>
<dbReference type="SMR" id="A0A8K0IA90"/>
<dbReference type="GO" id="GO:0046872">
    <property type="term" value="F:metal ion binding"/>
    <property type="evidence" value="ECO:0007669"/>
    <property type="project" value="UniProtKB-KW"/>
</dbReference>
<evidence type="ECO:0000256" key="7">
    <source>
        <dbReference type="ARBA" id="ARBA00023157"/>
    </source>
</evidence>
<evidence type="ECO:0000259" key="9">
    <source>
        <dbReference type="Pfam" id="PF12142"/>
    </source>
</evidence>
<keyword evidence="3" id="KW-0479">Metal-binding</keyword>
<dbReference type="Pfam" id="PF05705">
    <property type="entry name" value="DUF829"/>
    <property type="match status" value="1"/>
</dbReference>
<protein>
    <submittedName>
        <fullName evidence="11">Putative Polyphenol oxidase, chloroplastic</fullName>
    </submittedName>
</protein>
<name>A0A8K0IA90_COCNU</name>
<evidence type="ECO:0000256" key="6">
    <source>
        <dbReference type="ARBA" id="ARBA00023008"/>
    </source>
</evidence>
<dbReference type="Proteomes" id="UP000797356">
    <property type="component" value="Chromosome 5"/>
</dbReference>
<evidence type="ECO:0000259" key="8">
    <source>
        <dbReference type="Pfam" id="PF00264"/>
    </source>
</evidence>
<reference evidence="11" key="2">
    <citation type="submission" date="2019-07" db="EMBL/GenBank/DDBJ databases">
        <authorList>
            <person name="Yang Y."/>
            <person name="Bocs S."/>
            <person name="Baudouin L."/>
        </authorList>
    </citation>
    <scope>NUCLEOTIDE SEQUENCE</scope>
    <source>
        <tissue evidence="11">Spear leaf of Hainan Tall coconut</tissue>
    </source>
</reference>
<dbReference type="AlphaFoldDB" id="A0A8K0IA90"/>
<evidence type="ECO:0000256" key="1">
    <source>
        <dbReference type="ARBA" id="ARBA00001973"/>
    </source>
</evidence>
<dbReference type="OrthoDB" id="6132182at2759"/>
<evidence type="ECO:0000313" key="11">
    <source>
        <dbReference type="EMBL" id="KAG1342801.1"/>
    </source>
</evidence>
<sequence>MEASVSVRFLGSTAVFHRCRLPLSPRFLRNRKPRILTRNGDLSPIPPLLPFPSSNAPSVPRTALRSASLPSSPLPPFGFCLSLSFFPVFPSAPPQERLDCFNSDKEEGFLQWDRNWEGLDGGNQRFCGGKGASWTVVLLGWLGAEQRHLKKYAEIYNSKGIRSVRFVVPVKDVVGLDLGRKVEGWIAGLTRDLVSWCSEREEDGRERHLLFHTFSNTGWLAYGQILENLQSRTDIIEKIGGCIIDSGPAPEISPQVWAAGFCAALLKKGSSLTYSSVKPMEEGKLNGDVNRLNTKDIRPRFIEMILLSILEKFFSILLMLPDVNRRLTKVISILSKDQPLCPQLYLYSSADKSAVLQGFDLALDYRSNFILVGSHFPETILSKFGHDRDYEHLSPAMCSEAVDFGVERNQIPFPSTALEWFGGMMMGMVEEAEPFGDTRGRSKSSKYRNVPFSPNPTTFHCSATGPSFCSSPTPNSMETLDFEFPDPSSPVRVRSPAHLVGEEYFAKYSKAITIMKQLPPDHPHSLKGQAKMHCVCWNGAYNHVNSSNILKIQRSWFFLPWYRIFIYFHERIIGKLIGDDTFALPYWNWDSPDGMMIPDIYAKGSLSNTERNRAHFQTRMVDTNFNEVEDGGLEPEEQIATNLAIMYLQMISSAKKPELFMGCKLRSGEEGDCDGPGSIELAPHNTLNSWLWRRFFSAGHDPLLYAHHANIDRLWTVWKKMNGNKLEFVDSEWLDSEFYFYDENSRLVRIKVRDCLDTMKLGYRYEDVDLPWLAARPKPSIPPKIAHDILKTREADNVLRMPGSTDEFVDVKQTSWTLDKSITARIHRPRRQRTKKETEEEEEVLVVYGIDVKNDMYVKFDVFVNIVDERMVGPRSREFAGSFTRVHNGKRLVRNKDDPVMKLKSNLKLGISELLQDLEADEDEYIWVTLVPRGGTGVSTTVDGVRIEYVRW</sequence>
<evidence type="ECO:0000256" key="2">
    <source>
        <dbReference type="ARBA" id="ARBA00009928"/>
    </source>
</evidence>
<dbReference type="PRINTS" id="PR00092">
    <property type="entry name" value="TYROSINASE"/>
</dbReference>
<dbReference type="EMBL" id="CM017876">
    <property type="protein sequence ID" value="KAG1342801.1"/>
    <property type="molecule type" value="Genomic_DNA"/>
</dbReference>
<feature type="domain" description="Polyphenol oxidase C-terminal" evidence="10">
    <location>
        <begin position="817"/>
        <end position="949"/>
    </location>
</feature>
<dbReference type="InterPro" id="IPR022740">
    <property type="entry name" value="Polyphenol_oxidase_C"/>
</dbReference>
<evidence type="ECO:0000259" key="10">
    <source>
        <dbReference type="Pfam" id="PF12143"/>
    </source>
</evidence>